<accession>A0AAV4N706</accession>
<protein>
    <submittedName>
        <fullName evidence="1">Uncharacterized protein</fullName>
    </submittedName>
</protein>
<evidence type="ECO:0000313" key="1">
    <source>
        <dbReference type="EMBL" id="GIX80085.1"/>
    </source>
</evidence>
<reference evidence="1 2" key="1">
    <citation type="submission" date="2021-06" db="EMBL/GenBank/DDBJ databases">
        <title>Caerostris extrusa draft genome.</title>
        <authorList>
            <person name="Kono N."/>
            <person name="Arakawa K."/>
        </authorList>
    </citation>
    <scope>NUCLEOTIDE SEQUENCE [LARGE SCALE GENOMIC DNA]</scope>
</reference>
<organism evidence="1 2">
    <name type="scientific">Caerostris extrusa</name>
    <name type="common">Bark spider</name>
    <name type="synonym">Caerostris bankana</name>
    <dbReference type="NCBI Taxonomy" id="172846"/>
    <lineage>
        <taxon>Eukaryota</taxon>
        <taxon>Metazoa</taxon>
        <taxon>Ecdysozoa</taxon>
        <taxon>Arthropoda</taxon>
        <taxon>Chelicerata</taxon>
        <taxon>Arachnida</taxon>
        <taxon>Araneae</taxon>
        <taxon>Araneomorphae</taxon>
        <taxon>Entelegynae</taxon>
        <taxon>Araneoidea</taxon>
        <taxon>Araneidae</taxon>
        <taxon>Caerostris</taxon>
    </lineage>
</organism>
<comment type="caution">
    <text evidence="1">The sequence shown here is derived from an EMBL/GenBank/DDBJ whole genome shotgun (WGS) entry which is preliminary data.</text>
</comment>
<proteinExistence type="predicted"/>
<keyword evidence="2" id="KW-1185">Reference proteome</keyword>
<dbReference type="Proteomes" id="UP001054945">
    <property type="component" value="Unassembled WGS sequence"/>
</dbReference>
<evidence type="ECO:0000313" key="2">
    <source>
        <dbReference type="Proteomes" id="UP001054945"/>
    </source>
</evidence>
<dbReference type="AlphaFoldDB" id="A0AAV4N706"/>
<dbReference type="EMBL" id="BPLR01002997">
    <property type="protein sequence ID" value="GIX80085.1"/>
    <property type="molecule type" value="Genomic_DNA"/>
</dbReference>
<name>A0AAV4N706_CAEEX</name>
<sequence length="111" mass="12934">MTTKQDNRFQPKKQRKKKAIKMHLQENKLVSDHFLGVATGESSQSMWFYENTQVYLTRISKFCYPSSLIPPNGRRRKCVGAGNVNRKRVGVRFKGPFVNDRLAQRIKYNPS</sequence>
<gene>
    <name evidence="1" type="ORF">CEXT_413001</name>
</gene>